<dbReference type="Proteomes" id="UP000193409">
    <property type="component" value="Unassembled WGS sequence"/>
</dbReference>
<protein>
    <recommendedName>
        <fullName evidence="4">Peptidase M15</fullName>
    </recommendedName>
</protein>
<dbReference type="AlphaFoldDB" id="A0A1Y5RKX8"/>
<dbReference type="InterPro" id="IPR009045">
    <property type="entry name" value="Zn_M74/Hedgehog-like"/>
</dbReference>
<reference evidence="2 3" key="1">
    <citation type="submission" date="2017-03" db="EMBL/GenBank/DDBJ databases">
        <authorList>
            <person name="Afonso C.L."/>
            <person name="Miller P.J."/>
            <person name="Scott M.A."/>
            <person name="Spackman E."/>
            <person name="Goraichik I."/>
            <person name="Dimitrov K.M."/>
            <person name="Suarez D.L."/>
            <person name="Swayne D.E."/>
        </authorList>
    </citation>
    <scope>NUCLEOTIDE SEQUENCE [LARGE SCALE GENOMIC DNA]</scope>
    <source>
        <strain evidence="2 3">CECT 7680</strain>
    </source>
</reference>
<sequence>MWSLETLGRVRLSKYFYMRDMLHSEIGNFHGVPNVPDDPDLAIAAGRRLAVELLDPLHETFGCIAIRSAYRSAALNAFGNERKLNCGGNEGNRGVHIWDLRDAEGHMGACACVVVPWFADQYEKGRDWRDLAWWVHDHLPYSQMLFFPNLAAFNLTWNEAPLRAIRSWIKPHHLVLRGGESPAEPPGQRRRRYTDFPPFRGVAQPEIPARWA</sequence>
<evidence type="ECO:0008006" key="4">
    <source>
        <dbReference type="Google" id="ProtNLM"/>
    </source>
</evidence>
<dbReference type="SUPFAM" id="SSF55166">
    <property type="entry name" value="Hedgehog/DD-peptidase"/>
    <property type="match status" value="1"/>
</dbReference>
<accession>A0A1Y5RKX8</accession>
<feature type="region of interest" description="Disordered" evidence="1">
    <location>
        <begin position="179"/>
        <end position="212"/>
    </location>
</feature>
<dbReference type="EMBL" id="FWFQ01000002">
    <property type="protein sequence ID" value="SLN17101.1"/>
    <property type="molecule type" value="Genomic_DNA"/>
</dbReference>
<keyword evidence="3" id="KW-1185">Reference proteome</keyword>
<dbReference type="OrthoDB" id="7171572at2"/>
<proteinExistence type="predicted"/>
<name>A0A1Y5RKX8_9RHOB</name>
<evidence type="ECO:0000256" key="1">
    <source>
        <dbReference type="SAM" id="MobiDB-lite"/>
    </source>
</evidence>
<evidence type="ECO:0000313" key="3">
    <source>
        <dbReference type="Proteomes" id="UP000193409"/>
    </source>
</evidence>
<evidence type="ECO:0000313" key="2">
    <source>
        <dbReference type="EMBL" id="SLN17101.1"/>
    </source>
</evidence>
<gene>
    <name evidence="2" type="ORF">PSA7680_00545</name>
</gene>
<organism evidence="2 3">
    <name type="scientific">Pseudoruegeria aquimaris</name>
    <dbReference type="NCBI Taxonomy" id="393663"/>
    <lineage>
        <taxon>Bacteria</taxon>
        <taxon>Pseudomonadati</taxon>
        <taxon>Pseudomonadota</taxon>
        <taxon>Alphaproteobacteria</taxon>
        <taxon>Rhodobacterales</taxon>
        <taxon>Roseobacteraceae</taxon>
        <taxon>Pseudoruegeria</taxon>
    </lineage>
</organism>